<dbReference type="Proteomes" id="UP000747542">
    <property type="component" value="Unassembled WGS sequence"/>
</dbReference>
<protein>
    <submittedName>
        <fullName evidence="2">Uncharacterized protein</fullName>
    </submittedName>
</protein>
<gene>
    <name evidence="2" type="ORF">Hamer_G014234</name>
</gene>
<evidence type="ECO:0000313" key="2">
    <source>
        <dbReference type="EMBL" id="KAG7164108.1"/>
    </source>
</evidence>
<evidence type="ECO:0000313" key="3">
    <source>
        <dbReference type="Proteomes" id="UP000747542"/>
    </source>
</evidence>
<feature type="non-terminal residue" evidence="2">
    <location>
        <position position="1"/>
    </location>
</feature>
<comment type="caution">
    <text evidence="2">The sequence shown here is derived from an EMBL/GenBank/DDBJ whole genome shotgun (WGS) entry which is preliminary data.</text>
</comment>
<accession>A0A8J5MU32</accession>
<dbReference type="EMBL" id="JAHLQT010025553">
    <property type="protein sequence ID" value="KAG7164108.1"/>
    <property type="molecule type" value="Genomic_DNA"/>
</dbReference>
<keyword evidence="3" id="KW-1185">Reference proteome</keyword>
<organism evidence="2 3">
    <name type="scientific">Homarus americanus</name>
    <name type="common">American lobster</name>
    <dbReference type="NCBI Taxonomy" id="6706"/>
    <lineage>
        <taxon>Eukaryota</taxon>
        <taxon>Metazoa</taxon>
        <taxon>Ecdysozoa</taxon>
        <taxon>Arthropoda</taxon>
        <taxon>Crustacea</taxon>
        <taxon>Multicrustacea</taxon>
        <taxon>Malacostraca</taxon>
        <taxon>Eumalacostraca</taxon>
        <taxon>Eucarida</taxon>
        <taxon>Decapoda</taxon>
        <taxon>Pleocyemata</taxon>
        <taxon>Astacidea</taxon>
        <taxon>Nephropoidea</taxon>
        <taxon>Nephropidae</taxon>
        <taxon>Homarus</taxon>
    </lineage>
</organism>
<feature type="region of interest" description="Disordered" evidence="1">
    <location>
        <begin position="21"/>
        <end position="51"/>
    </location>
</feature>
<proteinExistence type="predicted"/>
<dbReference type="AlphaFoldDB" id="A0A8J5MU32"/>
<evidence type="ECO:0000256" key="1">
    <source>
        <dbReference type="SAM" id="MobiDB-lite"/>
    </source>
</evidence>
<name>A0A8J5MU32_HOMAM</name>
<reference evidence="2" key="1">
    <citation type="journal article" date="2021" name="Sci. Adv.">
        <title>The American lobster genome reveals insights on longevity, neural, and immune adaptations.</title>
        <authorList>
            <person name="Polinski J.M."/>
            <person name="Zimin A.V."/>
            <person name="Clark K.F."/>
            <person name="Kohn A.B."/>
            <person name="Sadowski N."/>
            <person name="Timp W."/>
            <person name="Ptitsyn A."/>
            <person name="Khanna P."/>
            <person name="Romanova D.Y."/>
            <person name="Williams P."/>
            <person name="Greenwood S.J."/>
            <person name="Moroz L.L."/>
            <person name="Walt D.R."/>
            <person name="Bodnar A.G."/>
        </authorList>
    </citation>
    <scope>NUCLEOTIDE SEQUENCE</scope>
    <source>
        <strain evidence="2">GMGI-L3</strain>
    </source>
</reference>
<sequence>QEVQGQVMAASWVATGPLLQTTRPPTHWRPLGDIIARRPPGPPASTLRPHYDERWGDVDEWPALPRGHHEDCGCGLPLPYTVYRGRRSCQLQPAAAAPQGGSFIPFLALVEDSLDLDCGECKSCVRAEE</sequence>